<dbReference type="Proteomes" id="UP000217895">
    <property type="component" value="Plasmid Plasmid1 dna"/>
</dbReference>
<keyword evidence="2" id="KW-1185">Reference proteome</keyword>
<accession>A0A1Z4JRF9</accession>
<dbReference type="EMBL" id="AP018204">
    <property type="protein sequence ID" value="BAY59284.1"/>
    <property type="molecule type" value="Genomic_DNA"/>
</dbReference>
<reference evidence="1 2" key="1">
    <citation type="submission" date="2017-06" db="EMBL/GenBank/DDBJ databases">
        <title>Genome sequencing of cyanobaciteial culture collection at National Institute for Environmental Studies (NIES).</title>
        <authorList>
            <person name="Hirose Y."/>
            <person name="Shimura Y."/>
            <person name="Fujisawa T."/>
            <person name="Nakamura Y."/>
            <person name="Kawachi M."/>
        </authorList>
    </citation>
    <scope>NUCLEOTIDE SEQUENCE [LARGE SCALE GENOMIC DNA]</scope>
    <source>
        <strain evidence="1 2">NIES-2135</strain>
        <plasmid evidence="2">Plasmid Plasmid1 dna</plasmid>
    </source>
</reference>
<proteinExistence type="predicted"/>
<gene>
    <name evidence="1" type="ORF">NIES2135_61610</name>
</gene>
<name>A0A1Z4JRF9_LEPBY</name>
<protein>
    <submittedName>
        <fullName evidence="1">Uncharacterized protein</fullName>
    </submittedName>
</protein>
<sequence>MAQYTIDVPLRHHEILDGLGLHELSDTAKCDLMSALSLFGGLEDDVSGLNPLSNATDLLSDIDCLDQQAVAILNGLSAYALTPHDGRTMAAIVASTLHAVQPKPYAWRTT</sequence>
<dbReference type="AlphaFoldDB" id="A0A1Z4JRF9"/>
<organism evidence="1 2">
    <name type="scientific">Leptolyngbya boryana NIES-2135</name>
    <dbReference type="NCBI Taxonomy" id="1973484"/>
    <lineage>
        <taxon>Bacteria</taxon>
        <taxon>Bacillati</taxon>
        <taxon>Cyanobacteriota</taxon>
        <taxon>Cyanophyceae</taxon>
        <taxon>Leptolyngbyales</taxon>
        <taxon>Leptolyngbyaceae</taxon>
        <taxon>Leptolyngbya group</taxon>
        <taxon>Leptolyngbya</taxon>
    </lineage>
</organism>
<geneLocation type="plasmid" evidence="1">
    <name>plasmid1</name>
</geneLocation>
<keyword evidence="1" id="KW-0614">Plasmid</keyword>
<evidence type="ECO:0000313" key="1">
    <source>
        <dbReference type="EMBL" id="BAY59284.1"/>
    </source>
</evidence>
<evidence type="ECO:0000313" key="2">
    <source>
        <dbReference type="Proteomes" id="UP000217895"/>
    </source>
</evidence>